<feature type="transmembrane region" description="Helical" evidence="6">
    <location>
        <begin position="20"/>
        <end position="41"/>
    </location>
</feature>
<feature type="domain" description="DDT" evidence="7">
    <location>
        <begin position="524"/>
        <end position="583"/>
    </location>
</feature>
<reference evidence="8 9" key="1">
    <citation type="submission" date="2019-01" db="EMBL/GenBank/DDBJ databases">
        <title>Sequencing of cultivated peanut Arachis hypogaea provides insights into genome evolution and oil improvement.</title>
        <authorList>
            <person name="Chen X."/>
        </authorList>
    </citation>
    <scope>NUCLEOTIDE SEQUENCE [LARGE SCALE GENOMIC DNA]</scope>
    <source>
        <strain evidence="9">cv. Fuhuasheng</strain>
        <tissue evidence="8">Leaves</tissue>
    </source>
</reference>
<gene>
    <name evidence="8" type="ORF">Ahy_B03g064547</name>
</gene>
<dbReference type="Gene3D" id="1.25.40.10">
    <property type="entry name" value="Tetratricopeptide repeat domain"/>
    <property type="match status" value="2"/>
</dbReference>
<dbReference type="PROSITE" id="PS50827">
    <property type="entry name" value="DDT"/>
    <property type="match status" value="1"/>
</dbReference>
<evidence type="ECO:0000256" key="2">
    <source>
        <dbReference type="ARBA" id="ARBA00022737"/>
    </source>
</evidence>
<feature type="region of interest" description="Disordered" evidence="5">
    <location>
        <begin position="245"/>
        <end position="270"/>
    </location>
</feature>
<dbReference type="InterPro" id="IPR028941">
    <property type="entry name" value="WHIM2_dom"/>
</dbReference>
<dbReference type="GO" id="GO:0005634">
    <property type="term" value="C:nucleus"/>
    <property type="evidence" value="ECO:0007669"/>
    <property type="project" value="UniProtKB-SubCell"/>
</dbReference>
<evidence type="ECO:0000256" key="6">
    <source>
        <dbReference type="SAM" id="Phobius"/>
    </source>
</evidence>
<comment type="caution">
    <text evidence="8">The sequence shown here is derived from an EMBL/GenBank/DDBJ whole genome shotgun (WGS) entry which is preliminary data.</text>
</comment>
<dbReference type="PANTHER" id="PTHR36968:SF8">
    <property type="entry name" value="HOMEOBOX-DDT DOMAIN PROTEIN RLT3 ISOFORM X1"/>
    <property type="match status" value="1"/>
</dbReference>
<dbReference type="PANTHER" id="PTHR36968">
    <property type="entry name" value="HOMEOBOX-DDT DOMAIN PROTEIN RLT2"/>
    <property type="match status" value="1"/>
</dbReference>
<keyword evidence="9" id="KW-1185">Reference proteome</keyword>
<dbReference type="InterPro" id="IPR028942">
    <property type="entry name" value="WHIM1_dom"/>
</dbReference>
<name>A0A444ZZR8_ARAHY</name>
<protein>
    <recommendedName>
        <fullName evidence="7">DDT domain-containing protein</fullName>
    </recommendedName>
</protein>
<dbReference type="Proteomes" id="UP000289738">
    <property type="component" value="Chromosome B03"/>
</dbReference>
<evidence type="ECO:0000256" key="3">
    <source>
        <dbReference type="ARBA" id="ARBA00023242"/>
    </source>
</evidence>
<dbReference type="SMART" id="SM00571">
    <property type="entry name" value="DDT"/>
    <property type="match status" value="1"/>
</dbReference>
<dbReference type="Pfam" id="PF15612">
    <property type="entry name" value="WHIM1"/>
    <property type="match status" value="1"/>
</dbReference>
<dbReference type="Pfam" id="PF01535">
    <property type="entry name" value="PPR"/>
    <property type="match status" value="1"/>
</dbReference>
<feature type="repeat" description="PPR" evidence="4">
    <location>
        <begin position="17"/>
        <end position="51"/>
    </location>
</feature>
<evidence type="ECO:0000256" key="4">
    <source>
        <dbReference type="PROSITE-ProRule" id="PRU00708"/>
    </source>
</evidence>
<dbReference type="PROSITE" id="PS51375">
    <property type="entry name" value="PPR"/>
    <property type="match status" value="1"/>
</dbReference>
<dbReference type="Pfam" id="PF13041">
    <property type="entry name" value="PPR_2"/>
    <property type="match status" value="1"/>
</dbReference>
<keyword evidence="6" id="KW-0812">Transmembrane</keyword>
<dbReference type="Pfam" id="PF02791">
    <property type="entry name" value="DDT"/>
    <property type="match status" value="1"/>
</dbReference>
<proteinExistence type="predicted"/>
<evidence type="ECO:0000256" key="1">
    <source>
        <dbReference type="ARBA" id="ARBA00004123"/>
    </source>
</evidence>
<evidence type="ECO:0000313" key="8">
    <source>
        <dbReference type="EMBL" id="RYR19676.1"/>
    </source>
</evidence>
<accession>A0A444ZZR8</accession>
<keyword evidence="3" id="KW-0539">Nucleus</keyword>
<dbReference type="InterPro" id="IPR018501">
    <property type="entry name" value="DDT_dom"/>
</dbReference>
<dbReference type="InterPro" id="IPR044977">
    <property type="entry name" value="RLT1-3"/>
</dbReference>
<organism evidence="8 9">
    <name type="scientific">Arachis hypogaea</name>
    <name type="common">Peanut</name>
    <dbReference type="NCBI Taxonomy" id="3818"/>
    <lineage>
        <taxon>Eukaryota</taxon>
        <taxon>Viridiplantae</taxon>
        <taxon>Streptophyta</taxon>
        <taxon>Embryophyta</taxon>
        <taxon>Tracheophyta</taxon>
        <taxon>Spermatophyta</taxon>
        <taxon>Magnoliopsida</taxon>
        <taxon>eudicotyledons</taxon>
        <taxon>Gunneridae</taxon>
        <taxon>Pentapetalae</taxon>
        <taxon>rosids</taxon>
        <taxon>fabids</taxon>
        <taxon>Fabales</taxon>
        <taxon>Fabaceae</taxon>
        <taxon>Papilionoideae</taxon>
        <taxon>50 kb inversion clade</taxon>
        <taxon>dalbergioids sensu lato</taxon>
        <taxon>Dalbergieae</taxon>
        <taxon>Pterocarpus clade</taxon>
        <taxon>Arachis</taxon>
    </lineage>
</organism>
<keyword evidence="6" id="KW-0472">Membrane</keyword>
<feature type="region of interest" description="Disordered" evidence="5">
    <location>
        <begin position="391"/>
        <end position="419"/>
    </location>
</feature>
<dbReference type="Pfam" id="PF15613">
    <property type="entry name" value="WSD"/>
    <property type="match status" value="1"/>
</dbReference>
<dbReference type="STRING" id="3818.A0A444ZZR8"/>
<evidence type="ECO:0000313" key="9">
    <source>
        <dbReference type="Proteomes" id="UP000289738"/>
    </source>
</evidence>
<dbReference type="NCBIfam" id="TIGR00756">
    <property type="entry name" value="PPR"/>
    <property type="match status" value="1"/>
</dbReference>
<comment type="subcellular location">
    <subcellularLocation>
        <location evidence="1">Nucleus</location>
    </subcellularLocation>
</comment>
<evidence type="ECO:0000256" key="5">
    <source>
        <dbReference type="SAM" id="MobiDB-lite"/>
    </source>
</evidence>
<dbReference type="InterPro" id="IPR011990">
    <property type="entry name" value="TPR-like_helical_dom_sf"/>
</dbReference>
<dbReference type="EMBL" id="SDMP01000013">
    <property type="protein sequence ID" value="RYR19676.1"/>
    <property type="molecule type" value="Genomic_DNA"/>
</dbReference>
<keyword evidence="6" id="KW-1133">Transmembrane helix</keyword>
<dbReference type="InterPro" id="IPR002885">
    <property type="entry name" value="PPR_rpt"/>
</dbReference>
<sequence>MSNAFKVFNYSTDLDKNVFAYNAVIVGFVGNGLSLDGFLVYKRMRHLGVTPDKYTFSCVIRACVEDLEVKKIHGFLFKFGFELDVLVGSALINTYMKFGLVMDAHEMFEELPLRDLVLWNSMLNGYVFGGDFEYVSKYAVLDEPTAVAQRCRNILHTRGRCRLLVLLLMVLSAEHGELAAWRMPLAARRGPLSARRACLGAFGCPNEKKHLTARTGMETEEGENGVIVPPRSGAGKSLFGIAAAASRRMQQQQRHREKENSNAPSPSTYDMAVTGRVSRKKKHKRLQEFFTTDYDNLRSDGPPIGLEFDYLPSRSESYTPSYVEDYGPAKMRKVSKSACGSHPSFNKKTSVKKHGMGKGLMTVWRATNPYAEDLPNDFDFDSREQGTHLVSKSMVQKPVRENRRNKTQHRINKSQDKRKLSIQRQMGKSNLYVTQNQSLKEKCELEVDSAIFEEGFDQISMLVDDEELEMREFRAGTNMLLCSDHLAASGMFGCALCKDVLVKFPPDTVKMKKPICLQPWDSSPEIVKKLFKVFHFLYTYATVVNICPFTLDEFVQAFHDKDSVLIGKTHIALLSLLLSDIEVELTNGFSPHLNKSCNFLALLHSVESQEYSVDCWRSSLNALTWVEILRQVLVASGFGSKQGALRREALSKELNLFVNYGLHPGTLKGELFKILSERGNNGCKVSELANLKQIVELYLDGTTGDLESLICSTLSSDITLFEKISPSAYRVRMSTVTKDIDDSQSDMEDAGSVDDEINYNDTFSSDDDFENDSRGGNMRKLKCANGHKTKNNMLKVYTEIDESHPGEIWLLGLMESEYSDLKIEEKLNALAALTDLLSSGSSIRMKDPTKITADCHSSIQHGSGAKIKRASSIKKPGPFWYQIGQMQHAKELNSSFLPCPVDSTSLISNSSNQGEKEKGSIDSHPIQSVFLGSDRRYNRYWLFLGPCNADDPGHRRVYFESSEDGHWEVIDTEEALCALLSVLDDRGKREAHLIESLEKRQASLCRFMSRIKVNSTGMGSMLHSDQSELDMVSEDSYSPVSDVDNLNLIETAKDTLPSAGAVIIEAGKKGEEQVQKWLRAQGYDSWIWGSFYLDLNVVKYGRRSYLDSLAKCLTCHDLYWRDERHCRICHTTFELDFDLEERYAIHRATCCQKEDVNTFPNHKVLSSQIQSLKAAIYAIESVMPEDALVGAWRKSAHKLWVKRLRRTSSLVELLQVLSDFVGAINKHWLFECNLPDKVVQEIIAYFALMPHTSSALALWLVKLDAIIAPYLDRGRPQKKQGIGNHGHC</sequence>
<dbReference type="GO" id="GO:0006357">
    <property type="term" value="P:regulation of transcription by RNA polymerase II"/>
    <property type="evidence" value="ECO:0007669"/>
    <property type="project" value="InterPro"/>
</dbReference>
<keyword evidence="2" id="KW-0677">Repeat</keyword>
<evidence type="ECO:0000259" key="7">
    <source>
        <dbReference type="PROSITE" id="PS50827"/>
    </source>
</evidence>